<dbReference type="GO" id="GO:0009307">
    <property type="term" value="P:DNA restriction-modification system"/>
    <property type="evidence" value="ECO:0007669"/>
    <property type="project" value="UniProtKB-KW"/>
</dbReference>
<evidence type="ECO:0000256" key="2">
    <source>
        <dbReference type="ARBA" id="ARBA00012185"/>
    </source>
</evidence>
<evidence type="ECO:0000256" key="3">
    <source>
        <dbReference type="ARBA" id="ARBA00022603"/>
    </source>
</evidence>
<evidence type="ECO:0000313" key="11">
    <source>
        <dbReference type="Proteomes" id="UP000239430"/>
    </source>
</evidence>
<dbReference type="GO" id="GO:0003677">
    <property type="term" value="F:DNA binding"/>
    <property type="evidence" value="ECO:0007669"/>
    <property type="project" value="UniProtKB-KW"/>
</dbReference>
<evidence type="ECO:0000256" key="1">
    <source>
        <dbReference type="ARBA" id="ARBA00010203"/>
    </source>
</evidence>
<dbReference type="GO" id="GO:0015667">
    <property type="term" value="F:site-specific DNA-methyltransferase (cytosine-N4-specific) activity"/>
    <property type="evidence" value="ECO:0007669"/>
    <property type="project" value="UniProtKB-EC"/>
</dbReference>
<keyword evidence="7" id="KW-0238">DNA-binding</keyword>
<keyword evidence="11" id="KW-1185">Reference proteome</keyword>
<dbReference type="Pfam" id="PF01555">
    <property type="entry name" value="N6_N4_Mtase"/>
    <property type="match status" value="1"/>
</dbReference>
<dbReference type="Gene3D" id="3.40.50.150">
    <property type="entry name" value="Vaccinia Virus protein VP39"/>
    <property type="match status" value="1"/>
</dbReference>
<dbReference type="AlphaFoldDB" id="A0A9X7J586"/>
<dbReference type="SUPFAM" id="SSF53335">
    <property type="entry name" value="S-adenosyl-L-methionine-dependent methyltransferases"/>
    <property type="match status" value="1"/>
</dbReference>
<dbReference type="PRINTS" id="PR00508">
    <property type="entry name" value="S21N4MTFRASE"/>
</dbReference>
<evidence type="ECO:0000256" key="5">
    <source>
        <dbReference type="ARBA" id="ARBA00022691"/>
    </source>
</evidence>
<keyword evidence="3 10" id="KW-0489">Methyltransferase</keyword>
<evidence type="ECO:0000313" key="10">
    <source>
        <dbReference type="EMBL" id="PRR76293.1"/>
    </source>
</evidence>
<dbReference type="InterPro" id="IPR029063">
    <property type="entry name" value="SAM-dependent_MTases_sf"/>
</dbReference>
<keyword evidence="5" id="KW-0949">S-adenosyl-L-methionine</keyword>
<proteinExistence type="inferred from homology"/>
<evidence type="ECO:0000256" key="8">
    <source>
        <dbReference type="ARBA" id="ARBA00049120"/>
    </source>
</evidence>
<dbReference type="PROSITE" id="PS00093">
    <property type="entry name" value="N4_MTASE"/>
    <property type="match status" value="1"/>
</dbReference>
<gene>
    <name evidence="10" type="ORF">MOST_04540</name>
</gene>
<dbReference type="EC" id="2.1.1.113" evidence="2"/>
<comment type="catalytic activity">
    <reaction evidence="8">
        <text>a 2'-deoxycytidine in DNA + S-adenosyl-L-methionine = an N(4)-methyl-2'-deoxycytidine in DNA + S-adenosyl-L-homocysteine + H(+)</text>
        <dbReference type="Rhea" id="RHEA:16857"/>
        <dbReference type="Rhea" id="RHEA-COMP:11369"/>
        <dbReference type="Rhea" id="RHEA-COMP:13674"/>
        <dbReference type="ChEBI" id="CHEBI:15378"/>
        <dbReference type="ChEBI" id="CHEBI:57856"/>
        <dbReference type="ChEBI" id="CHEBI:59789"/>
        <dbReference type="ChEBI" id="CHEBI:85452"/>
        <dbReference type="ChEBI" id="CHEBI:137933"/>
        <dbReference type="EC" id="2.1.1.113"/>
    </reaction>
</comment>
<feature type="domain" description="DNA methylase N-4/N-6" evidence="9">
    <location>
        <begin position="24"/>
        <end position="83"/>
    </location>
</feature>
<dbReference type="InterPro" id="IPR002941">
    <property type="entry name" value="DNA_methylase_N4/N6"/>
</dbReference>
<dbReference type="EMBL" id="PVXL01000021">
    <property type="protein sequence ID" value="PRR76293.1"/>
    <property type="molecule type" value="Genomic_DNA"/>
</dbReference>
<dbReference type="GO" id="GO:0032259">
    <property type="term" value="P:methylation"/>
    <property type="evidence" value="ECO:0007669"/>
    <property type="project" value="UniProtKB-KW"/>
</dbReference>
<organism evidence="10 11">
    <name type="scientific">Neomoorella stamsii</name>
    <dbReference type="NCBI Taxonomy" id="1266720"/>
    <lineage>
        <taxon>Bacteria</taxon>
        <taxon>Bacillati</taxon>
        <taxon>Bacillota</taxon>
        <taxon>Clostridia</taxon>
        <taxon>Neomoorellales</taxon>
        <taxon>Neomoorellaceae</taxon>
        <taxon>Neomoorella</taxon>
    </lineage>
</organism>
<comment type="similarity">
    <text evidence="1">Belongs to the N(4)/N(6)-methyltransferase family. N(4) subfamily.</text>
</comment>
<keyword evidence="4" id="KW-0808">Transferase</keyword>
<dbReference type="InterPro" id="IPR017985">
    <property type="entry name" value="MeTrfase_CN4_CS"/>
</dbReference>
<protein>
    <recommendedName>
        <fullName evidence="2">site-specific DNA-methyltransferase (cytosine-N(4)-specific)</fullName>
        <ecNumber evidence="2">2.1.1.113</ecNumber>
    </recommendedName>
</protein>
<reference evidence="10 11" key="1">
    <citation type="submission" date="2018-03" db="EMBL/GenBank/DDBJ databases">
        <title>Genome sequence of Moorella stamsii DSM 26217.</title>
        <authorList>
            <person name="Poehlein A."/>
            <person name="Daniel R."/>
        </authorList>
    </citation>
    <scope>NUCLEOTIDE SEQUENCE [LARGE SCALE GENOMIC DNA]</scope>
    <source>
        <strain evidence="11">DSM 26217</strain>
    </source>
</reference>
<sequence>MNTHHKFYLGDALEVLKWLPAESVNCCVTSPPYWGLRDYGIEGQVGGEDTPEKYIVRLVGIFSEVRRVLRPDGTLWLNLGDCYASPQ</sequence>
<dbReference type="GO" id="GO:0008170">
    <property type="term" value="F:N-methyltransferase activity"/>
    <property type="evidence" value="ECO:0007669"/>
    <property type="project" value="InterPro"/>
</dbReference>
<keyword evidence="6" id="KW-0680">Restriction system</keyword>
<dbReference type="Proteomes" id="UP000239430">
    <property type="component" value="Unassembled WGS sequence"/>
</dbReference>
<dbReference type="InterPro" id="IPR001091">
    <property type="entry name" value="RM_Methyltransferase"/>
</dbReference>
<evidence type="ECO:0000256" key="6">
    <source>
        <dbReference type="ARBA" id="ARBA00022747"/>
    </source>
</evidence>
<evidence type="ECO:0000256" key="7">
    <source>
        <dbReference type="ARBA" id="ARBA00023125"/>
    </source>
</evidence>
<accession>A0A9X7J586</accession>
<comment type="caution">
    <text evidence="10">The sequence shown here is derived from an EMBL/GenBank/DDBJ whole genome shotgun (WGS) entry which is preliminary data.</text>
</comment>
<name>A0A9X7J586_9FIRM</name>
<evidence type="ECO:0000259" key="9">
    <source>
        <dbReference type="Pfam" id="PF01555"/>
    </source>
</evidence>
<evidence type="ECO:0000256" key="4">
    <source>
        <dbReference type="ARBA" id="ARBA00022679"/>
    </source>
</evidence>